<name>A0A510WUM4_9LACO</name>
<reference evidence="1 2" key="1">
    <citation type="submission" date="2019-07" db="EMBL/GenBank/DDBJ databases">
        <title>Whole genome shotgun sequence of Lactobacillus aviarius subsp. aviarius NBRC 102162.</title>
        <authorList>
            <person name="Hosoyama A."/>
            <person name="Uohara A."/>
            <person name="Ohji S."/>
            <person name="Ichikawa N."/>
        </authorList>
    </citation>
    <scope>NUCLEOTIDE SEQUENCE [LARGE SCALE GENOMIC DNA]</scope>
    <source>
        <strain evidence="1 2">NBRC 102162</strain>
    </source>
</reference>
<evidence type="ECO:0000313" key="1">
    <source>
        <dbReference type="EMBL" id="GEK42321.1"/>
    </source>
</evidence>
<evidence type="ECO:0008006" key="3">
    <source>
        <dbReference type="Google" id="ProtNLM"/>
    </source>
</evidence>
<gene>
    <name evidence="1" type="ORF">LAV01_11530</name>
</gene>
<comment type="caution">
    <text evidence="1">The sequence shown here is derived from an EMBL/GenBank/DDBJ whole genome shotgun (WGS) entry which is preliminary data.</text>
</comment>
<evidence type="ECO:0000313" key="2">
    <source>
        <dbReference type="Proteomes" id="UP000321722"/>
    </source>
</evidence>
<keyword evidence="2" id="KW-1185">Reference proteome</keyword>
<dbReference type="GeneID" id="29933590"/>
<proteinExistence type="predicted"/>
<sequence>MAELTLESGRKKILEWMQANDVSYQDIATAFGYKNKQTVRDYITGDVDSTKANELVLRIISKFRIR</sequence>
<dbReference type="RefSeq" id="WP_057827803.1">
    <property type="nucleotide sequence ID" value="NZ_BAAACL010000001.1"/>
</dbReference>
<organism evidence="1 2">
    <name type="scientific">Ligilactobacillus aviarius</name>
    <dbReference type="NCBI Taxonomy" id="1606"/>
    <lineage>
        <taxon>Bacteria</taxon>
        <taxon>Bacillati</taxon>
        <taxon>Bacillota</taxon>
        <taxon>Bacilli</taxon>
        <taxon>Lactobacillales</taxon>
        <taxon>Lactobacillaceae</taxon>
        <taxon>Ligilactobacillus</taxon>
    </lineage>
</organism>
<dbReference type="Proteomes" id="UP000321722">
    <property type="component" value="Unassembled WGS sequence"/>
</dbReference>
<dbReference type="AlphaFoldDB" id="A0A510WUM4"/>
<dbReference type="EMBL" id="BJUI01000018">
    <property type="protein sequence ID" value="GEK42321.1"/>
    <property type="molecule type" value="Genomic_DNA"/>
</dbReference>
<protein>
    <recommendedName>
        <fullName evidence="3">XRE family transcriptional regulator</fullName>
    </recommendedName>
</protein>
<accession>A0A510WUM4</accession>